<evidence type="ECO:0000313" key="2">
    <source>
        <dbReference type="Proteomes" id="UP001163324"/>
    </source>
</evidence>
<organism evidence="1 2">
    <name type="scientific">Trichothecium roseum</name>
    <dbReference type="NCBI Taxonomy" id="47278"/>
    <lineage>
        <taxon>Eukaryota</taxon>
        <taxon>Fungi</taxon>
        <taxon>Dikarya</taxon>
        <taxon>Ascomycota</taxon>
        <taxon>Pezizomycotina</taxon>
        <taxon>Sordariomycetes</taxon>
        <taxon>Hypocreomycetidae</taxon>
        <taxon>Hypocreales</taxon>
        <taxon>Hypocreales incertae sedis</taxon>
        <taxon>Trichothecium</taxon>
    </lineage>
</organism>
<sequence>MGDKTIVISFTEEQIKKYNGQNSKLCFSAGVGDEDNSAYNVIARSDNISDTVTIQWKDSFKIAATKSSFSKGVKFRNDTALQKIEFDERYTLPSDWTNGSISSDKLPGKSFKMVNDTEGLASAVIYKVIDGVDKPFYISASPIDPQGNEVMTPKASVALWFQKDAETGTMVSVNVSDVSEFKFSNRDSIELYWDGKHFVEKDD</sequence>
<protein>
    <submittedName>
        <fullName evidence="1">Uncharacterized protein</fullName>
    </submittedName>
</protein>
<accession>A0ACC0UTD2</accession>
<dbReference type="EMBL" id="CM047946">
    <property type="protein sequence ID" value="KAI9897356.1"/>
    <property type="molecule type" value="Genomic_DNA"/>
</dbReference>
<comment type="caution">
    <text evidence="1">The sequence shown here is derived from an EMBL/GenBank/DDBJ whole genome shotgun (WGS) entry which is preliminary data.</text>
</comment>
<keyword evidence="2" id="KW-1185">Reference proteome</keyword>
<dbReference type="Proteomes" id="UP001163324">
    <property type="component" value="Chromosome 7"/>
</dbReference>
<proteinExistence type="predicted"/>
<name>A0ACC0UTD2_9HYPO</name>
<evidence type="ECO:0000313" key="1">
    <source>
        <dbReference type="EMBL" id="KAI9897356.1"/>
    </source>
</evidence>
<gene>
    <name evidence="1" type="ORF">N3K66_007212</name>
</gene>
<reference evidence="1" key="1">
    <citation type="submission" date="2022-10" db="EMBL/GenBank/DDBJ databases">
        <title>Complete Genome of Trichothecium roseum strain YXFP-22015, a Plant Pathogen Isolated from Citrus.</title>
        <authorList>
            <person name="Wang Y."/>
            <person name="Zhu L."/>
        </authorList>
    </citation>
    <scope>NUCLEOTIDE SEQUENCE</scope>
    <source>
        <strain evidence="1">YXFP-22015</strain>
    </source>
</reference>